<name>A0A523S611_UNCAE</name>
<evidence type="ECO:0000313" key="3">
    <source>
        <dbReference type="Proteomes" id="UP000316360"/>
    </source>
</evidence>
<evidence type="ECO:0000259" key="1">
    <source>
        <dbReference type="PROSITE" id="PS51192"/>
    </source>
</evidence>
<sequence length="113" mass="12884">MDRVRNFLEFLKRDPGYSSRIVHVEEIPHRKAEFRDPKLPFPSPINSYLSSQGIPNLYSHQVEAIEAVREGKNVIVTAATGSGKSLIYNLSVWEKVLKDPETRALYIFPTKAL</sequence>
<dbReference type="GO" id="GO:0043138">
    <property type="term" value="F:3'-5' DNA helicase activity"/>
    <property type="evidence" value="ECO:0007669"/>
    <property type="project" value="TreeGrafter"/>
</dbReference>
<feature type="non-terminal residue" evidence="2">
    <location>
        <position position="113"/>
    </location>
</feature>
<keyword evidence="2" id="KW-0347">Helicase</keyword>
<gene>
    <name evidence="2" type="ORF">E3J84_00310</name>
</gene>
<protein>
    <submittedName>
        <fullName evidence="2">DEAD/DEAH box helicase</fullName>
    </submittedName>
</protein>
<comment type="caution">
    <text evidence="2">The sequence shown here is derived from an EMBL/GenBank/DDBJ whole genome shotgun (WGS) entry which is preliminary data.</text>
</comment>
<keyword evidence="2" id="KW-0547">Nucleotide-binding</keyword>
<dbReference type="GO" id="GO:0003676">
    <property type="term" value="F:nucleic acid binding"/>
    <property type="evidence" value="ECO:0007669"/>
    <property type="project" value="InterPro"/>
</dbReference>
<accession>A0A523S611</accession>
<dbReference type="Pfam" id="PF00270">
    <property type="entry name" value="DEAD"/>
    <property type="match status" value="1"/>
</dbReference>
<dbReference type="SUPFAM" id="SSF52540">
    <property type="entry name" value="P-loop containing nucleoside triphosphate hydrolases"/>
    <property type="match status" value="1"/>
</dbReference>
<dbReference type="AlphaFoldDB" id="A0A523S611"/>
<keyword evidence="2" id="KW-0378">Hydrolase</keyword>
<dbReference type="GO" id="GO:0005524">
    <property type="term" value="F:ATP binding"/>
    <property type="evidence" value="ECO:0007669"/>
    <property type="project" value="InterPro"/>
</dbReference>
<keyword evidence="2" id="KW-0067">ATP-binding</keyword>
<dbReference type="GO" id="GO:0006289">
    <property type="term" value="P:nucleotide-excision repair"/>
    <property type="evidence" value="ECO:0007669"/>
    <property type="project" value="TreeGrafter"/>
</dbReference>
<dbReference type="InterPro" id="IPR014001">
    <property type="entry name" value="Helicase_ATP-bd"/>
</dbReference>
<dbReference type="EMBL" id="SOKJ01000018">
    <property type="protein sequence ID" value="TET13239.1"/>
    <property type="molecule type" value="Genomic_DNA"/>
</dbReference>
<reference evidence="2 3" key="1">
    <citation type="submission" date="2019-03" db="EMBL/GenBank/DDBJ databases">
        <title>Metabolic potential of uncultured bacteria and archaea associated with petroleum seepage in deep-sea sediments.</title>
        <authorList>
            <person name="Dong X."/>
            <person name="Hubert C."/>
        </authorList>
    </citation>
    <scope>NUCLEOTIDE SEQUENCE [LARGE SCALE GENOMIC DNA]</scope>
    <source>
        <strain evidence="2">E44_bin7</strain>
    </source>
</reference>
<evidence type="ECO:0000313" key="2">
    <source>
        <dbReference type="EMBL" id="TET13239.1"/>
    </source>
</evidence>
<dbReference type="Gene3D" id="3.40.50.300">
    <property type="entry name" value="P-loop containing nucleotide triphosphate hydrolases"/>
    <property type="match status" value="1"/>
</dbReference>
<dbReference type="PANTHER" id="PTHR47957">
    <property type="entry name" value="ATP-DEPENDENT HELICASE HRQ1"/>
    <property type="match status" value="1"/>
</dbReference>
<dbReference type="PANTHER" id="PTHR47957:SF3">
    <property type="entry name" value="ATP-DEPENDENT HELICASE HRQ1"/>
    <property type="match status" value="1"/>
</dbReference>
<proteinExistence type="predicted"/>
<feature type="domain" description="Helicase ATP-binding" evidence="1">
    <location>
        <begin position="65"/>
        <end position="113"/>
    </location>
</feature>
<organism evidence="2 3">
    <name type="scientific">Aerophobetes bacterium</name>
    <dbReference type="NCBI Taxonomy" id="2030807"/>
    <lineage>
        <taxon>Bacteria</taxon>
        <taxon>Candidatus Aerophobota</taxon>
    </lineage>
</organism>
<dbReference type="Proteomes" id="UP000316360">
    <property type="component" value="Unassembled WGS sequence"/>
</dbReference>
<dbReference type="PROSITE" id="PS51192">
    <property type="entry name" value="HELICASE_ATP_BIND_1"/>
    <property type="match status" value="1"/>
</dbReference>
<dbReference type="GO" id="GO:0036297">
    <property type="term" value="P:interstrand cross-link repair"/>
    <property type="evidence" value="ECO:0007669"/>
    <property type="project" value="TreeGrafter"/>
</dbReference>
<dbReference type="InterPro" id="IPR011545">
    <property type="entry name" value="DEAD/DEAH_box_helicase_dom"/>
</dbReference>
<dbReference type="InterPro" id="IPR027417">
    <property type="entry name" value="P-loop_NTPase"/>
</dbReference>